<sequence length="408" mass="42310">MKLNDIAHETYAALSANKVRSGLTILGIVIGISSVIAMVSIGTGASNTISSSIESLGSNLIQVTPGAQRTQGFGASGGRGGAKTLTNEDADAIATQIADIEAVDAQVSGRYQVTAKGTNTNTSVTGVTSSYPQIRNVEVEEGSFISDTQNSSASKVAVLGPTTRDDLFGEGATGIVGQAVRINGMEFKVIGITVGKGGTGFQNQDDIIFIPARSAQRYLSGDQYLTTIAVQASTPEAMTQVQADVTALLLDRHHISDVALADFSVLNQNDILSTASSITSTLTYLLAAIGGISLLVGGIGIMNMMLTTVTERTREIGLRKAIGAKKSDIRAQFLAEAIALTVIGGIIGIALGWLISFAVNLTGLVTTSVSLSSVLLAFGVSAITGIVFGYYPARRAAELNPIEALRYE</sequence>
<feature type="transmembrane region" description="Helical" evidence="7">
    <location>
        <begin position="21"/>
        <end position="42"/>
    </location>
</feature>
<dbReference type="AlphaFoldDB" id="A0A1F6CXD8"/>
<dbReference type="PANTHER" id="PTHR30572:SF4">
    <property type="entry name" value="ABC TRANSPORTER PERMEASE YTRF"/>
    <property type="match status" value="1"/>
</dbReference>
<dbReference type="GO" id="GO:0005886">
    <property type="term" value="C:plasma membrane"/>
    <property type="evidence" value="ECO:0007669"/>
    <property type="project" value="UniProtKB-SubCell"/>
</dbReference>
<feature type="transmembrane region" description="Helical" evidence="7">
    <location>
        <begin position="333"/>
        <end position="359"/>
    </location>
</feature>
<evidence type="ECO:0000256" key="1">
    <source>
        <dbReference type="ARBA" id="ARBA00004651"/>
    </source>
</evidence>
<evidence type="ECO:0000259" key="9">
    <source>
        <dbReference type="Pfam" id="PF12704"/>
    </source>
</evidence>
<gene>
    <name evidence="10" type="ORF">A2851_01420</name>
</gene>
<evidence type="ECO:0000256" key="5">
    <source>
        <dbReference type="ARBA" id="ARBA00023136"/>
    </source>
</evidence>
<evidence type="ECO:0000256" key="2">
    <source>
        <dbReference type="ARBA" id="ARBA00022475"/>
    </source>
</evidence>
<name>A0A1F6CXD8_9BACT</name>
<dbReference type="InterPro" id="IPR025857">
    <property type="entry name" value="MacB_PCD"/>
</dbReference>
<feature type="transmembrane region" description="Helical" evidence="7">
    <location>
        <begin position="282"/>
        <end position="306"/>
    </location>
</feature>
<reference evidence="10 11" key="1">
    <citation type="journal article" date="2016" name="Nat. Commun.">
        <title>Thousands of microbial genomes shed light on interconnected biogeochemical processes in an aquifer system.</title>
        <authorList>
            <person name="Anantharaman K."/>
            <person name="Brown C.T."/>
            <person name="Hug L.A."/>
            <person name="Sharon I."/>
            <person name="Castelle C.J."/>
            <person name="Probst A.J."/>
            <person name="Thomas B.C."/>
            <person name="Singh A."/>
            <person name="Wilkins M.J."/>
            <person name="Karaoz U."/>
            <person name="Brodie E.L."/>
            <person name="Williams K.H."/>
            <person name="Hubbard S.S."/>
            <person name="Banfield J.F."/>
        </authorList>
    </citation>
    <scope>NUCLEOTIDE SEQUENCE [LARGE SCALE GENOMIC DNA]</scope>
</reference>
<keyword evidence="5 7" id="KW-0472">Membrane</keyword>
<feature type="domain" description="MacB-like periplasmic core" evidence="9">
    <location>
        <begin position="21"/>
        <end position="248"/>
    </location>
</feature>
<dbReference type="Pfam" id="PF12704">
    <property type="entry name" value="MacB_PCD"/>
    <property type="match status" value="1"/>
</dbReference>
<keyword evidence="4 7" id="KW-1133">Transmembrane helix</keyword>
<evidence type="ECO:0000313" key="11">
    <source>
        <dbReference type="Proteomes" id="UP000176863"/>
    </source>
</evidence>
<dbReference type="Pfam" id="PF02687">
    <property type="entry name" value="FtsX"/>
    <property type="match status" value="1"/>
</dbReference>
<evidence type="ECO:0000256" key="4">
    <source>
        <dbReference type="ARBA" id="ARBA00022989"/>
    </source>
</evidence>
<accession>A0A1F6CXD8</accession>
<dbReference type="InterPro" id="IPR050250">
    <property type="entry name" value="Macrolide_Exporter_MacB"/>
</dbReference>
<keyword evidence="2" id="KW-1003">Cell membrane</keyword>
<evidence type="ECO:0008006" key="12">
    <source>
        <dbReference type="Google" id="ProtNLM"/>
    </source>
</evidence>
<organism evidence="10 11">
    <name type="scientific">Candidatus Kaiserbacteria bacterium RIFCSPHIGHO2_01_FULL_53_29</name>
    <dbReference type="NCBI Taxonomy" id="1798480"/>
    <lineage>
        <taxon>Bacteria</taxon>
        <taxon>Candidatus Kaiseribacteriota</taxon>
    </lineage>
</organism>
<dbReference type="GO" id="GO:0022857">
    <property type="term" value="F:transmembrane transporter activity"/>
    <property type="evidence" value="ECO:0007669"/>
    <property type="project" value="TreeGrafter"/>
</dbReference>
<dbReference type="InterPro" id="IPR003838">
    <property type="entry name" value="ABC3_permease_C"/>
</dbReference>
<dbReference type="PANTHER" id="PTHR30572">
    <property type="entry name" value="MEMBRANE COMPONENT OF TRANSPORTER-RELATED"/>
    <property type="match status" value="1"/>
</dbReference>
<proteinExistence type="inferred from homology"/>
<evidence type="ECO:0000313" key="10">
    <source>
        <dbReference type="EMBL" id="OGG53834.1"/>
    </source>
</evidence>
<dbReference type="Proteomes" id="UP000176863">
    <property type="component" value="Unassembled WGS sequence"/>
</dbReference>
<feature type="transmembrane region" description="Helical" evidence="7">
    <location>
        <begin position="371"/>
        <end position="391"/>
    </location>
</feature>
<keyword evidence="3 7" id="KW-0812">Transmembrane</keyword>
<evidence type="ECO:0000259" key="8">
    <source>
        <dbReference type="Pfam" id="PF02687"/>
    </source>
</evidence>
<evidence type="ECO:0000256" key="6">
    <source>
        <dbReference type="ARBA" id="ARBA00038076"/>
    </source>
</evidence>
<comment type="caution">
    <text evidence="10">The sequence shown here is derived from an EMBL/GenBank/DDBJ whole genome shotgun (WGS) entry which is preliminary data.</text>
</comment>
<dbReference type="STRING" id="1798480.A2851_01420"/>
<evidence type="ECO:0000256" key="7">
    <source>
        <dbReference type="SAM" id="Phobius"/>
    </source>
</evidence>
<protein>
    <recommendedName>
        <fullName evidence="12">Multidrug ABC transporter substrate-binding protein</fullName>
    </recommendedName>
</protein>
<comment type="similarity">
    <text evidence="6">Belongs to the ABC-4 integral membrane protein family.</text>
</comment>
<comment type="subcellular location">
    <subcellularLocation>
        <location evidence="1">Cell membrane</location>
        <topology evidence="1">Multi-pass membrane protein</topology>
    </subcellularLocation>
</comment>
<feature type="domain" description="ABC3 transporter permease C-terminal" evidence="8">
    <location>
        <begin position="289"/>
        <end position="401"/>
    </location>
</feature>
<evidence type="ECO:0000256" key="3">
    <source>
        <dbReference type="ARBA" id="ARBA00022692"/>
    </source>
</evidence>
<dbReference type="EMBL" id="MFKT01000008">
    <property type="protein sequence ID" value="OGG53834.1"/>
    <property type="molecule type" value="Genomic_DNA"/>
</dbReference>